<dbReference type="GO" id="GO:0047974">
    <property type="term" value="F:guanosine deaminase activity"/>
    <property type="evidence" value="ECO:0007669"/>
    <property type="project" value="TreeGrafter"/>
</dbReference>
<protein>
    <submittedName>
        <fullName evidence="6">tRNA(Arg) A34 adenosine deaminase TadA</fullName>
    </submittedName>
</protein>
<evidence type="ECO:0000256" key="2">
    <source>
        <dbReference type="ARBA" id="ARBA00022723"/>
    </source>
</evidence>
<dbReference type="Pfam" id="PF00383">
    <property type="entry name" value="dCMP_cyt_deam_1"/>
    <property type="match status" value="1"/>
</dbReference>
<organism evidence="6 7">
    <name type="scientific">Chitinophaga skermanii</name>
    <dbReference type="NCBI Taxonomy" id="331697"/>
    <lineage>
        <taxon>Bacteria</taxon>
        <taxon>Pseudomonadati</taxon>
        <taxon>Bacteroidota</taxon>
        <taxon>Chitinophagia</taxon>
        <taxon>Chitinophagales</taxon>
        <taxon>Chitinophagaceae</taxon>
        <taxon>Chitinophaga</taxon>
    </lineage>
</organism>
<name>A0A327QSI4_9BACT</name>
<dbReference type="GO" id="GO:0006152">
    <property type="term" value="P:purine nucleoside catabolic process"/>
    <property type="evidence" value="ECO:0007669"/>
    <property type="project" value="TreeGrafter"/>
</dbReference>
<evidence type="ECO:0000256" key="3">
    <source>
        <dbReference type="ARBA" id="ARBA00022801"/>
    </source>
</evidence>
<dbReference type="InterPro" id="IPR016192">
    <property type="entry name" value="APOBEC/CMP_deaminase_Zn-bd"/>
</dbReference>
<dbReference type="FunFam" id="3.40.140.10:FF:000011">
    <property type="entry name" value="tRNA-specific adenosine deaminase"/>
    <property type="match status" value="1"/>
</dbReference>
<keyword evidence="7" id="KW-1185">Reference proteome</keyword>
<evidence type="ECO:0000259" key="5">
    <source>
        <dbReference type="PROSITE" id="PS51747"/>
    </source>
</evidence>
<comment type="similarity">
    <text evidence="1">Belongs to the cytidine and deoxycytidylate deaminase family.</text>
</comment>
<dbReference type="InterPro" id="IPR016193">
    <property type="entry name" value="Cytidine_deaminase-like"/>
</dbReference>
<accession>A0A327QSI4</accession>
<evidence type="ECO:0000313" key="7">
    <source>
        <dbReference type="Proteomes" id="UP000249547"/>
    </source>
</evidence>
<evidence type="ECO:0000256" key="1">
    <source>
        <dbReference type="ARBA" id="ARBA00006576"/>
    </source>
</evidence>
<dbReference type="GO" id="GO:0008270">
    <property type="term" value="F:zinc ion binding"/>
    <property type="evidence" value="ECO:0007669"/>
    <property type="project" value="InterPro"/>
</dbReference>
<dbReference type="SUPFAM" id="SSF53927">
    <property type="entry name" value="Cytidine deaminase-like"/>
    <property type="match status" value="1"/>
</dbReference>
<keyword evidence="3" id="KW-0378">Hydrolase</keyword>
<gene>
    <name evidence="6" type="ORF">LX64_01983</name>
</gene>
<evidence type="ECO:0000256" key="4">
    <source>
        <dbReference type="ARBA" id="ARBA00022833"/>
    </source>
</evidence>
<dbReference type="InterPro" id="IPR002125">
    <property type="entry name" value="CMP_dCMP_dom"/>
</dbReference>
<dbReference type="PANTHER" id="PTHR11079">
    <property type="entry name" value="CYTOSINE DEAMINASE FAMILY MEMBER"/>
    <property type="match status" value="1"/>
</dbReference>
<dbReference type="CDD" id="cd01285">
    <property type="entry name" value="nucleoside_deaminase"/>
    <property type="match status" value="1"/>
</dbReference>
<dbReference type="OrthoDB" id="9802676at2"/>
<reference evidence="6 7" key="1">
    <citation type="submission" date="2018-06" db="EMBL/GenBank/DDBJ databases">
        <title>Genomic Encyclopedia of Archaeal and Bacterial Type Strains, Phase II (KMG-II): from individual species to whole genera.</title>
        <authorList>
            <person name="Goeker M."/>
        </authorList>
    </citation>
    <scope>NUCLEOTIDE SEQUENCE [LARGE SCALE GENOMIC DNA]</scope>
    <source>
        <strain evidence="6 7">DSM 23857</strain>
    </source>
</reference>
<evidence type="ECO:0000313" key="6">
    <source>
        <dbReference type="EMBL" id="RAJ06855.1"/>
    </source>
</evidence>
<keyword evidence="2" id="KW-0479">Metal-binding</keyword>
<sequence length="163" mass="18353">MEKFAFGDRERHFLQVAIELSAKGMHNGDGGPFGSIVVRGNEIVGEGWNQVLLHNDPTAHAEVVAIRNACQQLGTFQLTDCEIYTSCEPCPMCLGAIYWARPQRVYFANTKEDAAAIDFDDSFIYKEINLPHDQKKIPFIACPDPAALNVFKEWAQKDNRTLY</sequence>
<dbReference type="Gene3D" id="3.40.140.10">
    <property type="entry name" value="Cytidine Deaminase, domain 2"/>
    <property type="match status" value="1"/>
</dbReference>
<feature type="domain" description="CMP/dCMP-type deaminase" evidence="5">
    <location>
        <begin position="8"/>
        <end position="119"/>
    </location>
</feature>
<dbReference type="PROSITE" id="PS00903">
    <property type="entry name" value="CYT_DCMP_DEAMINASES_1"/>
    <property type="match status" value="1"/>
</dbReference>
<dbReference type="PROSITE" id="PS51747">
    <property type="entry name" value="CYT_DCMP_DEAMINASES_2"/>
    <property type="match status" value="1"/>
</dbReference>
<comment type="caution">
    <text evidence="6">The sequence shown here is derived from an EMBL/GenBank/DDBJ whole genome shotgun (WGS) entry which is preliminary data.</text>
</comment>
<dbReference type="AlphaFoldDB" id="A0A327QSI4"/>
<keyword evidence="4" id="KW-0862">Zinc</keyword>
<proteinExistence type="inferred from homology"/>
<dbReference type="PANTHER" id="PTHR11079:SF161">
    <property type="entry name" value="CMP_DCMP-TYPE DEAMINASE DOMAIN-CONTAINING PROTEIN"/>
    <property type="match status" value="1"/>
</dbReference>
<dbReference type="RefSeq" id="WP_111597439.1">
    <property type="nucleotide sequence ID" value="NZ_QLLL01000003.1"/>
</dbReference>
<dbReference type="EMBL" id="QLLL01000003">
    <property type="protein sequence ID" value="RAJ06855.1"/>
    <property type="molecule type" value="Genomic_DNA"/>
</dbReference>
<dbReference type="Proteomes" id="UP000249547">
    <property type="component" value="Unassembled WGS sequence"/>
</dbReference>